<sequence length="271" mass="30622">MQEFIATNEAAIRLSVFLGIFALMALWEVGLPRRRLSQPKGRRWGINIGIVFIDTLIVRFVFPAGVVGVALWAEARGVGAFNALQVSRAFAGVVSIFVLDLAIYTQHVIFHHVGPLWRLHMMHHTDLDLDVTSGARFHPLEIVLSMVIKISLVVLIGPPAWAVVVFEVVLNATSMFNHSNVRIPGAVDRVLRWLVVTPDMHRVHHSVIVGELNSNFGFNLPWWDRIFRTYTDQPRDGHEGMTIGLANFRDFRRLSLPLLIALPFTARREKL</sequence>
<feature type="transmembrane region" description="Helical" evidence="5">
    <location>
        <begin position="146"/>
        <end position="170"/>
    </location>
</feature>
<evidence type="ECO:0000313" key="7">
    <source>
        <dbReference type="EMBL" id="KKK70217.1"/>
    </source>
</evidence>
<dbReference type="InterPro" id="IPR050307">
    <property type="entry name" value="Sterol_Desaturase_Related"/>
</dbReference>
<gene>
    <name evidence="7" type="ORF">LCGC14_2926220</name>
</gene>
<organism evidence="7">
    <name type="scientific">marine sediment metagenome</name>
    <dbReference type="NCBI Taxonomy" id="412755"/>
    <lineage>
        <taxon>unclassified sequences</taxon>
        <taxon>metagenomes</taxon>
        <taxon>ecological metagenomes</taxon>
    </lineage>
</organism>
<dbReference type="EMBL" id="LAZR01058289">
    <property type="protein sequence ID" value="KKK70217.1"/>
    <property type="molecule type" value="Genomic_DNA"/>
</dbReference>
<dbReference type="GO" id="GO:0016020">
    <property type="term" value="C:membrane"/>
    <property type="evidence" value="ECO:0007669"/>
    <property type="project" value="UniProtKB-SubCell"/>
</dbReference>
<dbReference type="Pfam" id="PF04116">
    <property type="entry name" value="FA_hydroxylase"/>
    <property type="match status" value="1"/>
</dbReference>
<evidence type="ECO:0000256" key="3">
    <source>
        <dbReference type="ARBA" id="ARBA00022989"/>
    </source>
</evidence>
<accession>A0A0F8XMD8</accession>
<dbReference type="InterPro" id="IPR006694">
    <property type="entry name" value="Fatty_acid_hydroxylase"/>
</dbReference>
<comment type="subcellular location">
    <subcellularLocation>
        <location evidence="1">Membrane</location>
    </subcellularLocation>
</comment>
<evidence type="ECO:0000256" key="5">
    <source>
        <dbReference type="SAM" id="Phobius"/>
    </source>
</evidence>
<dbReference type="GO" id="GO:0005506">
    <property type="term" value="F:iron ion binding"/>
    <property type="evidence" value="ECO:0007669"/>
    <property type="project" value="InterPro"/>
</dbReference>
<evidence type="ECO:0000259" key="6">
    <source>
        <dbReference type="Pfam" id="PF04116"/>
    </source>
</evidence>
<reference evidence="7" key="1">
    <citation type="journal article" date="2015" name="Nature">
        <title>Complex archaea that bridge the gap between prokaryotes and eukaryotes.</title>
        <authorList>
            <person name="Spang A."/>
            <person name="Saw J.H."/>
            <person name="Jorgensen S.L."/>
            <person name="Zaremba-Niedzwiedzka K."/>
            <person name="Martijn J."/>
            <person name="Lind A.E."/>
            <person name="van Eijk R."/>
            <person name="Schleper C."/>
            <person name="Guy L."/>
            <person name="Ettema T.J."/>
        </authorList>
    </citation>
    <scope>NUCLEOTIDE SEQUENCE</scope>
</reference>
<feature type="transmembrane region" description="Helical" evidence="5">
    <location>
        <begin position="44"/>
        <end position="73"/>
    </location>
</feature>
<protein>
    <recommendedName>
        <fullName evidence="6">Fatty acid hydroxylase domain-containing protein</fullName>
    </recommendedName>
</protein>
<feature type="transmembrane region" description="Helical" evidence="5">
    <location>
        <begin position="85"/>
        <end position="104"/>
    </location>
</feature>
<dbReference type="PANTHER" id="PTHR11863">
    <property type="entry name" value="STEROL DESATURASE"/>
    <property type="match status" value="1"/>
</dbReference>
<feature type="domain" description="Fatty acid hydroxylase" evidence="6">
    <location>
        <begin position="93"/>
        <end position="229"/>
    </location>
</feature>
<evidence type="ECO:0000256" key="2">
    <source>
        <dbReference type="ARBA" id="ARBA00022692"/>
    </source>
</evidence>
<keyword evidence="4 5" id="KW-0472">Membrane</keyword>
<comment type="caution">
    <text evidence="7">The sequence shown here is derived from an EMBL/GenBank/DDBJ whole genome shotgun (WGS) entry which is preliminary data.</text>
</comment>
<keyword evidence="3 5" id="KW-1133">Transmembrane helix</keyword>
<feature type="transmembrane region" description="Helical" evidence="5">
    <location>
        <begin position="12"/>
        <end position="32"/>
    </location>
</feature>
<dbReference type="AlphaFoldDB" id="A0A0F8XMD8"/>
<proteinExistence type="predicted"/>
<name>A0A0F8XMD8_9ZZZZ</name>
<keyword evidence="2 5" id="KW-0812">Transmembrane</keyword>
<dbReference type="GO" id="GO:0016491">
    <property type="term" value="F:oxidoreductase activity"/>
    <property type="evidence" value="ECO:0007669"/>
    <property type="project" value="InterPro"/>
</dbReference>
<evidence type="ECO:0000256" key="1">
    <source>
        <dbReference type="ARBA" id="ARBA00004370"/>
    </source>
</evidence>
<evidence type="ECO:0000256" key="4">
    <source>
        <dbReference type="ARBA" id="ARBA00023136"/>
    </source>
</evidence>
<dbReference type="GO" id="GO:0008610">
    <property type="term" value="P:lipid biosynthetic process"/>
    <property type="evidence" value="ECO:0007669"/>
    <property type="project" value="InterPro"/>
</dbReference>